<dbReference type="CDD" id="cd01647">
    <property type="entry name" value="RT_LTR"/>
    <property type="match status" value="1"/>
</dbReference>
<sequence length="209" mass="23935">DTELNAEEWAQLKNLLTEFADIFSSHSHDYGKTNLFTHSINTGDAAPIKLCPYRTSSATQAVLQQEVSKLLDHNIIEESYSPWSALVVLVRKKDGTYRFCVDYRRLDVTIKESHPLPQVDDTLDRLSGARVFSTIDLTAGYWQTPLNPNDKEKTAFSTGTGLYQFRMMPMDISNAPPSFQRLMGLRLFDLLRRYYRLQCRFPTTLTALT</sequence>
<gene>
    <name evidence="4" type="ORF">M9458_056453</name>
</gene>
<dbReference type="EMBL" id="JAMKFB020000709">
    <property type="protein sequence ID" value="KAL0148221.1"/>
    <property type="molecule type" value="Genomic_DNA"/>
</dbReference>
<dbReference type="GO" id="GO:0004523">
    <property type="term" value="F:RNA-DNA hybrid ribonuclease activity"/>
    <property type="evidence" value="ECO:0007669"/>
    <property type="project" value="UniProtKB-EC"/>
</dbReference>
<comment type="caution">
    <text evidence="4">The sequence shown here is derived from an EMBL/GenBank/DDBJ whole genome shotgun (WGS) entry which is preliminary data.</text>
</comment>
<dbReference type="Gene3D" id="3.10.10.10">
    <property type="entry name" value="HIV Type 1 Reverse Transcriptase, subunit A, domain 1"/>
    <property type="match status" value="1"/>
</dbReference>
<dbReference type="InterPro" id="IPR043128">
    <property type="entry name" value="Rev_trsase/Diguanyl_cyclase"/>
</dbReference>
<comment type="similarity">
    <text evidence="1">Belongs to the beta type-B retroviral polymerase family. HERV class-II K(HML-2) pol subfamily.</text>
</comment>
<dbReference type="SUPFAM" id="SSF56672">
    <property type="entry name" value="DNA/RNA polymerases"/>
    <property type="match status" value="1"/>
</dbReference>
<feature type="non-terminal residue" evidence="4">
    <location>
        <position position="209"/>
    </location>
</feature>
<dbReference type="AlphaFoldDB" id="A0ABD0MHU5"/>
<dbReference type="PANTHER" id="PTHR24559:SF454">
    <property type="entry name" value="RIBONUCLEASE H"/>
    <property type="match status" value="1"/>
</dbReference>
<evidence type="ECO:0000256" key="2">
    <source>
        <dbReference type="ARBA" id="ARBA00012180"/>
    </source>
</evidence>
<keyword evidence="5" id="KW-1185">Reference proteome</keyword>
<dbReference type="InterPro" id="IPR043502">
    <property type="entry name" value="DNA/RNA_pol_sf"/>
</dbReference>
<proteinExistence type="inferred from homology"/>
<evidence type="ECO:0000313" key="4">
    <source>
        <dbReference type="EMBL" id="KAL0148221.1"/>
    </source>
</evidence>
<dbReference type="InterPro" id="IPR053134">
    <property type="entry name" value="RNA-dir_DNA_polymerase"/>
</dbReference>
<name>A0ABD0MHU5_CIRMR</name>
<organism evidence="4 5">
    <name type="scientific">Cirrhinus mrigala</name>
    <name type="common">Mrigala</name>
    <dbReference type="NCBI Taxonomy" id="683832"/>
    <lineage>
        <taxon>Eukaryota</taxon>
        <taxon>Metazoa</taxon>
        <taxon>Chordata</taxon>
        <taxon>Craniata</taxon>
        <taxon>Vertebrata</taxon>
        <taxon>Euteleostomi</taxon>
        <taxon>Actinopterygii</taxon>
        <taxon>Neopterygii</taxon>
        <taxon>Teleostei</taxon>
        <taxon>Ostariophysi</taxon>
        <taxon>Cypriniformes</taxon>
        <taxon>Cyprinidae</taxon>
        <taxon>Labeoninae</taxon>
        <taxon>Labeonini</taxon>
        <taxon>Cirrhinus</taxon>
    </lineage>
</organism>
<protein>
    <recommendedName>
        <fullName evidence="2">ribonuclease H</fullName>
        <ecNumber evidence="2">3.1.26.4</ecNumber>
    </recommendedName>
</protein>
<dbReference type="Gene3D" id="3.30.70.270">
    <property type="match status" value="1"/>
</dbReference>
<accession>A0ABD0MHU5</accession>
<dbReference type="PANTHER" id="PTHR24559">
    <property type="entry name" value="TRANSPOSON TY3-I GAG-POL POLYPROTEIN"/>
    <property type="match status" value="1"/>
</dbReference>
<feature type="domain" description="Reverse transcriptase" evidence="3">
    <location>
        <begin position="90"/>
        <end position="190"/>
    </location>
</feature>
<dbReference type="Pfam" id="PF00078">
    <property type="entry name" value="RVT_1"/>
    <property type="match status" value="1"/>
</dbReference>
<feature type="non-terminal residue" evidence="4">
    <location>
        <position position="1"/>
    </location>
</feature>
<dbReference type="Proteomes" id="UP001529510">
    <property type="component" value="Unassembled WGS sequence"/>
</dbReference>
<dbReference type="InterPro" id="IPR000477">
    <property type="entry name" value="RT_dom"/>
</dbReference>
<dbReference type="EC" id="3.1.26.4" evidence="2"/>
<reference evidence="4 5" key="1">
    <citation type="submission" date="2024-05" db="EMBL/GenBank/DDBJ databases">
        <title>Genome sequencing and assembly of Indian major carp, Cirrhinus mrigala (Hamilton, 1822).</title>
        <authorList>
            <person name="Mohindra V."/>
            <person name="Chowdhury L.M."/>
            <person name="Lal K."/>
            <person name="Jena J.K."/>
        </authorList>
    </citation>
    <scope>NUCLEOTIDE SEQUENCE [LARGE SCALE GENOMIC DNA]</scope>
    <source>
        <strain evidence="4">CM1030</strain>
        <tissue evidence="4">Blood</tissue>
    </source>
</reference>
<evidence type="ECO:0000256" key="1">
    <source>
        <dbReference type="ARBA" id="ARBA00010879"/>
    </source>
</evidence>
<evidence type="ECO:0000259" key="3">
    <source>
        <dbReference type="Pfam" id="PF00078"/>
    </source>
</evidence>
<evidence type="ECO:0000313" key="5">
    <source>
        <dbReference type="Proteomes" id="UP001529510"/>
    </source>
</evidence>